<evidence type="ECO:0000256" key="3">
    <source>
        <dbReference type="SAM" id="SignalP"/>
    </source>
</evidence>
<evidence type="ECO:0000256" key="1">
    <source>
        <dbReference type="ARBA" id="ARBA00008814"/>
    </source>
</evidence>
<protein>
    <submittedName>
        <fullName evidence="5">ABC transporter substrate-binding protein</fullName>
    </submittedName>
</protein>
<dbReference type="PANTHER" id="PTHR30535">
    <property type="entry name" value="VITAMIN B12-BINDING PROTEIN"/>
    <property type="match status" value="1"/>
</dbReference>
<dbReference type="Pfam" id="PF01497">
    <property type="entry name" value="Peripla_BP_2"/>
    <property type="match status" value="1"/>
</dbReference>
<feature type="chain" id="PRO_5039567354" evidence="3">
    <location>
        <begin position="24"/>
        <end position="354"/>
    </location>
</feature>
<evidence type="ECO:0000313" key="5">
    <source>
        <dbReference type="EMBL" id="PMC63617.1"/>
    </source>
</evidence>
<feature type="domain" description="Fe/B12 periplasmic-binding" evidence="4">
    <location>
        <begin position="91"/>
        <end position="352"/>
    </location>
</feature>
<comment type="similarity">
    <text evidence="1">Belongs to the bacterial solute-binding protein 8 family.</text>
</comment>
<dbReference type="RefSeq" id="WP_102724503.1">
    <property type="nucleotide sequence ID" value="NZ_JBHRZL010000007.1"/>
</dbReference>
<dbReference type="PANTHER" id="PTHR30535:SF4">
    <property type="entry name" value="HEMIN-BINDING PERIPLASMIC PROTEIN HMUT"/>
    <property type="match status" value="1"/>
</dbReference>
<reference evidence="5 6" key="1">
    <citation type="submission" date="2017-09" db="EMBL/GenBank/DDBJ databases">
        <title>Bacterial strain isolated from the female urinary microbiota.</title>
        <authorList>
            <person name="Thomas-White K."/>
            <person name="Kumar N."/>
            <person name="Forster S."/>
            <person name="Putonti C."/>
            <person name="Lawley T."/>
            <person name="Wolfe A.J."/>
        </authorList>
    </citation>
    <scope>NUCLEOTIDE SEQUENCE [LARGE SCALE GENOMIC DNA]</scope>
    <source>
        <strain evidence="5 6">UMB0792</strain>
    </source>
</reference>
<dbReference type="PROSITE" id="PS50983">
    <property type="entry name" value="FE_B12_PBP"/>
    <property type="match status" value="1"/>
</dbReference>
<organism evidence="5 6">
    <name type="scientific">Corynebacterium tuscaniense</name>
    <dbReference type="NCBI Taxonomy" id="302449"/>
    <lineage>
        <taxon>Bacteria</taxon>
        <taxon>Bacillati</taxon>
        <taxon>Actinomycetota</taxon>
        <taxon>Actinomycetes</taxon>
        <taxon>Mycobacteriales</taxon>
        <taxon>Corynebacteriaceae</taxon>
        <taxon>Corynebacterium</taxon>
    </lineage>
</organism>
<gene>
    <name evidence="5" type="ORF">CJ203_10155</name>
</gene>
<dbReference type="InterPro" id="IPR002491">
    <property type="entry name" value="ABC_transptr_periplasmic_BD"/>
</dbReference>
<comment type="caution">
    <text evidence="5">The sequence shown here is derived from an EMBL/GenBank/DDBJ whole genome shotgun (WGS) entry which is preliminary data.</text>
</comment>
<proteinExistence type="inferred from homology"/>
<evidence type="ECO:0000259" key="4">
    <source>
        <dbReference type="PROSITE" id="PS50983"/>
    </source>
</evidence>
<keyword evidence="3" id="KW-0732">Signal</keyword>
<feature type="region of interest" description="Disordered" evidence="2">
    <location>
        <begin position="22"/>
        <end position="44"/>
    </location>
</feature>
<accession>A0A2N6T2R0</accession>
<sequence length="354" mass="37343">MKRTLIGLAMATSLAFVSGCSSWDSPTQSQTEELADSLSGTQDPHQMQGVAHVEALSEVEPVITDPKPALPVELTDADGYEVSVTDTSRILALDIYGTYTKILRGLGLTDNIVGRTVSSTEKSLEHLPKVSQDGHTLNAEAVLNLKPSLVIVDHSIGPEEAIDQIRNAGVTVVVMDPKRQMDSIGQDIRDVSAVVGLPKAGEDLASRTEKELDEALTAIKKVAPDVPLRMSFLYARGNGGIFYLLGQESHTQDLIEALGGVDANSENGIGSPVPASPEALAEVNPELFVMMTNGLGSTGDVEGLLARPGVAQTDAGKNRRILALPDGDSLAYGPQTPEMLLRAAHALYGGSGEN</sequence>
<dbReference type="InterPro" id="IPR050902">
    <property type="entry name" value="ABC_Transporter_SBP"/>
</dbReference>
<dbReference type="PROSITE" id="PS51257">
    <property type="entry name" value="PROKAR_LIPOPROTEIN"/>
    <property type="match status" value="1"/>
</dbReference>
<feature type="signal peptide" evidence="3">
    <location>
        <begin position="1"/>
        <end position="23"/>
    </location>
</feature>
<evidence type="ECO:0000313" key="6">
    <source>
        <dbReference type="Proteomes" id="UP000235836"/>
    </source>
</evidence>
<dbReference type="Proteomes" id="UP000235836">
    <property type="component" value="Unassembled WGS sequence"/>
</dbReference>
<dbReference type="AlphaFoldDB" id="A0A2N6T2R0"/>
<evidence type="ECO:0000256" key="2">
    <source>
        <dbReference type="SAM" id="MobiDB-lite"/>
    </source>
</evidence>
<dbReference type="EMBL" id="PNHG01000021">
    <property type="protein sequence ID" value="PMC63617.1"/>
    <property type="molecule type" value="Genomic_DNA"/>
</dbReference>
<dbReference type="Gene3D" id="3.40.50.1980">
    <property type="entry name" value="Nitrogenase molybdenum iron protein domain"/>
    <property type="match status" value="2"/>
</dbReference>
<name>A0A2N6T2R0_9CORY</name>
<dbReference type="SUPFAM" id="SSF53807">
    <property type="entry name" value="Helical backbone' metal receptor"/>
    <property type="match status" value="1"/>
</dbReference>
<keyword evidence="6" id="KW-1185">Reference proteome</keyword>